<evidence type="ECO:0000313" key="3">
    <source>
        <dbReference type="Proteomes" id="UP000051952"/>
    </source>
</evidence>
<evidence type="ECO:0000313" key="2">
    <source>
        <dbReference type="EMBL" id="CUG87797.1"/>
    </source>
</evidence>
<protein>
    <submittedName>
        <fullName evidence="2">Transmembrane protein, putative</fullName>
    </submittedName>
</protein>
<organism evidence="2 3">
    <name type="scientific">Bodo saltans</name>
    <name type="common">Flagellated protozoan</name>
    <dbReference type="NCBI Taxonomy" id="75058"/>
    <lineage>
        <taxon>Eukaryota</taxon>
        <taxon>Discoba</taxon>
        <taxon>Euglenozoa</taxon>
        <taxon>Kinetoplastea</taxon>
        <taxon>Metakinetoplastina</taxon>
        <taxon>Eubodonida</taxon>
        <taxon>Bodonidae</taxon>
        <taxon>Bodo</taxon>
    </lineage>
</organism>
<name>A0A0S4JCA0_BODSA</name>
<keyword evidence="1" id="KW-0472">Membrane</keyword>
<reference evidence="3" key="1">
    <citation type="submission" date="2015-09" db="EMBL/GenBank/DDBJ databases">
        <authorList>
            <consortium name="Pathogen Informatics"/>
        </authorList>
    </citation>
    <scope>NUCLEOTIDE SEQUENCE [LARGE SCALE GENOMIC DNA]</scope>
    <source>
        <strain evidence="3">Lake Konstanz</strain>
    </source>
</reference>
<keyword evidence="3" id="KW-1185">Reference proteome</keyword>
<keyword evidence="1" id="KW-1133">Transmembrane helix</keyword>
<dbReference type="Proteomes" id="UP000051952">
    <property type="component" value="Unassembled WGS sequence"/>
</dbReference>
<feature type="transmembrane region" description="Helical" evidence="1">
    <location>
        <begin position="205"/>
        <end position="227"/>
    </location>
</feature>
<dbReference type="EMBL" id="CYKH01001592">
    <property type="protein sequence ID" value="CUG87797.1"/>
    <property type="molecule type" value="Genomic_DNA"/>
</dbReference>
<feature type="transmembrane region" description="Helical" evidence="1">
    <location>
        <begin position="60"/>
        <end position="81"/>
    </location>
</feature>
<sequence length="268" mass="28864">MVLALKKPKRKQKSAHLSVFSRNVCHGISFISFFVRGGIRMRLSSSFQTYQHGLASSVPASQLVLLLCIVASTVAANNNVFSVQFVDFESGPLDPGQQELIEAFQEKVTVFIYPTTYSQHSVQLNCLNYTLTCVGSNPHCTPSAVFEFVGTNSSFEFAAIQNPGPGGYQQLATDVSVNAIAIGASLYGTSVATAAPAGSGLTSEIIIYAVAIPGAVLVLLLVVWLGIRAYIKKHKYHEDGADYLRGDDRDRSSSIGEELLAREDVSHA</sequence>
<accession>A0A0S4JCA0</accession>
<dbReference type="VEuPathDB" id="TriTrypDB:BSAL_12060"/>
<evidence type="ECO:0000256" key="1">
    <source>
        <dbReference type="SAM" id="Phobius"/>
    </source>
</evidence>
<feature type="transmembrane region" description="Helical" evidence="1">
    <location>
        <begin position="20"/>
        <end position="39"/>
    </location>
</feature>
<proteinExistence type="predicted"/>
<gene>
    <name evidence="2" type="ORF">BSAL_12060</name>
</gene>
<keyword evidence="1 2" id="KW-0812">Transmembrane</keyword>
<dbReference type="AlphaFoldDB" id="A0A0S4JCA0"/>